<dbReference type="GO" id="GO:0000976">
    <property type="term" value="F:transcription cis-regulatory region binding"/>
    <property type="evidence" value="ECO:0007669"/>
    <property type="project" value="TreeGrafter"/>
</dbReference>
<evidence type="ECO:0000256" key="4">
    <source>
        <dbReference type="PROSITE-ProRule" id="PRU00335"/>
    </source>
</evidence>
<evidence type="ECO:0000256" key="2">
    <source>
        <dbReference type="ARBA" id="ARBA00023125"/>
    </source>
</evidence>
<sequence>MTKEKIKQAALELFSKHGYSGTTLAQIAEQVGIKTPSLFSHFKGKEELFVTIFHEVNWQIVEHVKRLAAERRGTSVKETLHKIFLRSCQFYLENEARTLFLKQTLILPPPFLQESIMDGFFHSEDALSAVLTEVLEQGIEEGVVCKRPVEQLIAAYYCMMDGILMQIHVYEPKQMEARITSIWEHFWRGLQAERCEGI</sequence>
<dbReference type="PRINTS" id="PR00455">
    <property type="entry name" value="HTHTETR"/>
</dbReference>
<dbReference type="SUPFAM" id="SSF46689">
    <property type="entry name" value="Homeodomain-like"/>
    <property type="match status" value="1"/>
</dbReference>
<dbReference type="GO" id="GO:0003700">
    <property type="term" value="F:DNA-binding transcription factor activity"/>
    <property type="evidence" value="ECO:0007669"/>
    <property type="project" value="TreeGrafter"/>
</dbReference>
<keyword evidence="2 4" id="KW-0238">DNA-binding</keyword>
<evidence type="ECO:0000313" key="6">
    <source>
        <dbReference type="EMBL" id="RNB71652.1"/>
    </source>
</evidence>
<dbReference type="InterPro" id="IPR050109">
    <property type="entry name" value="HTH-type_TetR-like_transc_reg"/>
</dbReference>
<protein>
    <submittedName>
        <fullName evidence="6">TetR/AcrR family transcriptional regulator</fullName>
    </submittedName>
</protein>
<accession>A0A3M8C7H7</accession>
<evidence type="ECO:0000313" key="7">
    <source>
        <dbReference type="Proteomes" id="UP000282028"/>
    </source>
</evidence>
<dbReference type="PANTHER" id="PTHR30055">
    <property type="entry name" value="HTH-TYPE TRANSCRIPTIONAL REGULATOR RUTR"/>
    <property type="match status" value="1"/>
</dbReference>
<evidence type="ECO:0000256" key="3">
    <source>
        <dbReference type="ARBA" id="ARBA00023163"/>
    </source>
</evidence>
<keyword evidence="1" id="KW-0805">Transcription regulation</keyword>
<dbReference type="InterPro" id="IPR001647">
    <property type="entry name" value="HTH_TetR"/>
</dbReference>
<dbReference type="Pfam" id="PF00440">
    <property type="entry name" value="TetR_N"/>
    <property type="match status" value="1"/>
</dbReference>
<dbReference type="SUPFAM" id="SSF48498">
    <property type="entry name" value="Tetracyclin repressor-like, C-terminal domain"/>
    <property type="match status" value="1"/>
</dbReference>
<dbReference type="RefSeq" id="WP_122909893.1">
    <property type="nucleotide sequence ID" value="NZ_CBCSBE010000007.1"/>
</dbReference>
<keyword evidence="7" id="KW-1185">Reference proteome</keyword>
<gene>
    <name evidence="6" type="ORF">EDM52_15575</name>
</gene>
<dbReference type="PANTHER" id="PTHR30055:SF238">
    <property type="entry name" value="MYCOFACTOCIN BIOSYNTHESIS TRANSCRIPTIONAL REGULATOR MFTR-RELATED"/>
    <property type="match status" value="1"/>
</dbReference>
<dbReference type="Proteomes" id="UP000282028">
    <property type="component" value="Unassembled WGS sequence"/>
</dbReference>
<dbReference type="PROSITE" id="PS50977">
    <property type="entry name" value="HTH_TETR_2"/>
    <property type="match status" value="1"/>
</dbReference>
<dbReference type="EMBL" id="RHHR01000028">
    <property type="protein sequence ID" value="RNB71652.1"/>
    <property type="molecule type" value="Genomic_DNA"/>
</dbReference>
<feature type="domain" description="HTH tetR-type" evidence="5">
    <location>
        <begin position="1"/>
        <end position="60"/>
    </location>
</feature>
<dbReference type="AlphaFoldDB" id="A0A3M8C7H7"/>
<dbReference type="Gene3D" id="1.10.10.60">
    <property type="entry name" value="Homeodomain-like"/>
    <property type="match status" value="1"/>
</dbReference>
<proteinExistence type="predicted"/>
<evidence type="ECO:0000256" key="1">
    <source>
        <dbReference type="ARBA" id="ARBA00023015"/>
    </source>
</evidence>
<name>A0A3M8C7H7_9BACL</name>
<dbReference type="InterPro" id="IPR009057">
    <property type="entry name" value="Homeodomain-like_sf"/>
</dbReference>
<dbReference type="InterPro" id="IPR036271">
    <property type="entry name" value="Tet_transcr_reg_TetR-rel_C_sf"/>
</dbReference>
<organism evidence="6 7">
    <name type="scientific">Brevibacillus invocatus</name>
    <dbReference type="NCBI Taxonomy" id="173959"/>
    <lineage>
        <taxon>Bacteria</taxon>
        <taxon>Bacillati</taxon>
        <taxon>Bacillota</taxon>
        <taxon>Bacilli</taxon>
        <taxon>Bacillales</taxon>
        <taxon>Paenibacillaceae</taxon>
        <taxon>Brevibacillus</taxon>
    </lineage>
</organism>
<dbReference type="Gene3D" id="1.10.357.10">
    <property type="entry name" value="Tetracycline Repressor, domain 2"/>
    <property type="match status" value="1"/>
</dbReference>
<evidence type="ECO:0000259" key="5">
    <source>
        <dbReference type="PROSITE" id="PS50977"/>
    </source>
</evidence>
<reference evidence="6 7" key="1">
    <citation type="submission" date="2018-10" db="EMBL/GenBank/DDBJ databases">
        <title>Phylogenomics of Brevibacillus.</title>
        <authorList>
            <person name="Dunlap C."/>
        </authorList>
    </citation>
    <scope>NUCLEOTIDE SEQUENCE [LARGE SCALE GENOMIC DNA]</scope>
    <source>
        <strain evidence="6 7">JCM 12215</strain>
    </source>
</reference>
<keyword evidence="3" id="KW-0804">Transcription</keyword>
<comment type="caution">
    <text evidence="6">The sequence shown here is derived from an EMBL/GenBank/DDBJ whole genome shotgun (WGS) entry which is preliminary data.</text>
</comment>
<dbReference type="OrthoDB" id="509229at2"/>
<feature type="DNA-binding region" description="H-T-H motif" evidence="4">
    <location>
        <begin position="23"/>
        <end position="42"/>
    </location>
</feature>